<gene>
    <name evidence="1" type="ORF">IAA69_04680</name>
</gene>
<dbReference type="InterPro" id="IPR020945">
    <property type="entry name" value="DMSO/NO3_reduct_chaperone"/>
</dbReference>
<protein>
    <submittedName>
        <fullName evidence="1">Molecular chaperone TorD family protein</fullName>
    </submittedName>
</protein>
<dbReference type="SUPFAM" id="SSF89155">
    <property type="entry name" value="TorD-like"/>
    <property type="match status" value="1"/>
</dbReference>
<dbReference type="Pfam" id="PF02613">
    <property type="entry name" value="Nitrate_red_del"/>
    <property type="match status" value="1"/>
</dbReference>
<reference evidence="1" key="1">
    <citation type="submission" date="2020-10" db="EMBL/GenBank/DDBJ databases">
        <authorList>
            <person name="Gilroy R."/>
        </authorList>
    </citation>
    <scope>NUCLEOTIDE SEQUENCE</scope>
    <source>
        <strain evidence="1">ChiGjej1B1-2707</strain>
    </source>
</reference>
<dbReference type="InterPro" id="IPR036411">
    <property type="entry name" value="TorD-like_sf"/>
</dbReference>
<accession>A0A9D1A0H2</accession>
<proteinExistence type="predicted"/>
<dbReference type="EMBL" id="DVGB01000057">
    <property type="protein sequence ID" value="HIR01540.1"/>
    <property type="molecule type" value="Genomic_DNA"/>
</dbReference>
<sequence>MAVSDAMVFDVLSACFGPTSKSDWEALTKPTAWADFLTAARRLLQEQRTFGVPAAPLGHAQSATPLSDYLTKNEVCHVYAPPSFEEKQAFAARHFTGGLPASAMPVESLYVVWSDQPNAAPFTQRKGLYQSDVALYMRDLVSSMGLTLPAELSAYPDHLSVECAVCAYLIDAGLGQQASEFWCERTVWLTDFRARLRTVGADAEFYLALVDVMLGIRATQVSCTKQGD</sequence>
<reference evidence="1" key="2">
    <citation type="journal article" date="2021" name="PeerJ">
        <title>Extensive microbial diversity within the chicken gut microbiome revealed by metagenomics and culture.</title>
        <authorList>
            <person name="Gilroy R."/>
            <person name="Ravi A."/>
            <person name="Getino M."/>
            <person name="Pursley I."/>
            <person name="Horton D.L."/>
            <person name="Alikhan N.F."/>
            <person name="Baker D."/>
            <person name="Gharbi K."/>
            <person name="Hall N."/>
            <person name="Watson M."/>
            <person name="Adriaenssens E.M."/>
            <person name="Foster-Nyarko E."/>
            <person name="Jarju S."/>
            <person name="Secka A."/>
            <person name="Antonio M."/>
            <person name="Oren A."/>
            <person name="Chaudhuri R.R."/>
            <person name="La Ragione R."/>
            <person name="Hildebrand F."/>
            <person name="Pallen M.J."/>
        </authorList>
    </citation>
    <scope>NUCLEOTIDE SEQUENCE</scope>
    <source>
        <strain evidence="1">ChiGjej1B1-2707</strain>
    </source>
</reference>
<evidence type="ECO:0000313" key="2">
    <source>
        <dbReference type="Proteomes" id="UP000824261"/>
    </source>
</evidence>
<dbReference type="Gene3D" id="1.10.3480.10">
    <property type="entry name" value="TorD-like"/>
    <property type="match status" value="1"/>
</dbReference>
<organism evidence="1 2">
    <name type="scientific">Candidatus Aveggerthella stercoripullorum</name>
    <dbReference type="NCBI Taxonomy" id="2840688"/>
    <lineage>
        <taxon>Bacteria</taxon>
        <taxon>Bacillati</taxon>
        <taxon>Actinomycetota</taxon>
        <taxon>Coriobacteriia</taxon>
        <taxon>Eggerthellales</taxon>
        <taxon>Eggerthellaceae</taxon>
        <taxon>Eggerthellaceae incertae sedis</taxon>
        <taxon>Candidatus Aveggerthella</taxon>
    </lineage>
</organism>
<dbReference type="Proteomes" id="UP000824261">
    <property type="component" value="Unassembled WGS sequence"/>
</dbReference>
<dbReference type="AlphaFoldDB" id="A0A9D1A0H2"/>
<comment type="caution">
    <text evidence="1">The sequence shown here is derived from an EMBL/GenBank/DDBJ whole genome shotgun (WGS) entry which is preliminary data.</text>
</comment>
<name>A0A9D1A0H2_9ACTN</name>
<evidence type="ECO:0000313" key="1">
    <source>
        <dbReference type="EMBL" id="HIR01540.1"/>
    </source>
</evidence>